<feature type="domain" description="RlpA-like protein double-psi beta-barrel" evidence="1">
    <location>
        <begin position="49"/>
        <end position="111"/>
    </location>
</feature>
<evidence type="ECO:0000259" key="1">
    <source>
        <dbReference type="Pfam" id="PF03330"/>
    </source>
</evidence>
<name>B2IBI4_BEII9</name>
<protein>
    <submittedName>
        <fullName evidence="2">Rare lipoprotein A</fullName>
    </submittedName>
</protein>
<evidence type="ECO:0000313" key="3">
    <source>
        <dbReference type="Proteomes" id="UP000001695"/>
    </source>
</evidence>
<dbReference type="InterPro" id="IPR009009">
    <property type="entry name" value="RlpA-like_DPBB"/>
</dbReference>
<dbReference type="SUPFAM" id="SSF50685">
    <property type="entry name" value="Barwin-like endoglucanases"/>
    <property type="match status" value="1"/>
</dbReference>
<keyword evidence="2" id="KW-0449">Lipoprotein</keyword>
<dbReference type="Gene3D" id="2.40.40.10">
    <property type="entry name" value="RlpA-like domain"/>
    <property type="match status" value="1"/>
</dbReference>
<dbReference type="CDD" id="cd22268">
    <property type="entry name" value="DPBB_RlpA-like"/>
    <property type="match status" value="1"/>
</dbReference>
<dbReference type="Pfam" id="PF03330">
    <property type="entry name" value="DPBB_1"/>
    <property type="match status" value="1"/>
</dbReference>
<dbReference type="EMBL" id="CP001016">
    <property type="protein sequence ID" value="ACB96610.1"/>
    <property type="molecule type" value="Genomic_DNA"/>
</dbReference>
<dbReference type="PANTHER" id="PTHR34183:SF1">
    <property type="entry name" value="ENDOLYTIC PEPTIDOGLYCAN TRANSGLYCOSYLASE RLPA"/>
    <property type="match status" value="1"/>
</dbReference>
<dbReference type="OrthoDB" id="9779128at2"/>
<dbReference type="AlphaFoldDB" id="B2IBI4"/>
<dbReference type="STRING" id="395963.Bind_3048"/>
<reference evidence="2 3" key="2">
    <citation type="journal article" date="2010" name="J. Bacteriol.">
        <title>Complete genome sequence of Beijerinckia indica subsp. indica.</title>
        <authorList>
            <person name="Tamas I."/>
            <person name="Dedysh S.N."/>
            <person name="Liesack W."/>
            <person name="Stott M.B."/>
            <person name="Alam M."/>
            <person name="Murrell J.C."/>
            <person name="Dunfield P.F."/>
        </authorList>
    </citation>
    <scope>NUCLEOTIDE SEQUENCE [LARGE SCALE GENOMIC DNA]</scope>
    <source>
        <strain evidence="3">ATCC 9039 / DSM 1715 / NCIMB 8712</strain>
    </source>
</reference>
<dbReference type="PANTHER" id="PTHR34183">
    <property type="entry name" value="ENDOLYTIC PEPTIDOGLYCAN TRANSGLYCOSYLASE RLPA"/>
    <property type="match status" value="1"/>
</dbReference>
<organism evidence="2 3">
    <name type="scientific">Beijerinckia indica subsp. indica (strain ATCC 9039 / DSM 1715 / NCIMB 8712)</name>
    <dbReference type="NCBI Taxonomy" id="395963"/>
    <lineage>
        <taxon>Bacteria</taxon>
        <taxon>Pseudomonadati</taxon>
        <taxon>Pseudomonadota</taxon>
        <taxon>Alphaproteobacteria</taxon>
        <taxon>Hyphomicrobiales</taxon>
        <taxon>Beijerinckiaceae</taxon>
        <taxon>Beijerinckia</taxon>
    </lineage>
</organism>
<dbReference type="KEGG" id="bid:Bind_3048"/>
<accession>B2IBI4</accession>
<evidence type="ECO:0000313" key="2">
    <source>
        <dbReference type="EMBL" id="ACB96610.1"/>
    </source>
</evidence>
<dbReference type="eggNOG" id="COG0797">
    <property type="taxonomic scope" value="Bacteria"/>
</dbReference>
<proteinExistence type="predicted"/>
<dbReference type="InterPro" id="IPR036908">
    <property type="entry name" value="RlpA-like_sf"/>
</dbReference>
<gene>
    <name evidence="2" type="ordered locus">Bind_3048</name>
</gene>
<sequence length="116" mass="12365">MVGSFHIPDGGLFLRKLVISAVFLFTAANIAYAEGLHGKASYYHARGAVGCAHRTLPFGTHVRVTNLANQRATTLVVNDRGPYIKGRVIDVSVNAAEALGFRHAGLAPVKVDVLPN</sequence>
<dbReference type="Proteomes" id="UP000001695">
    <property type="component" value="Chromosome"/>
</dbReference>
<dbReference type="HOGENOM" id="CLU_042923_7_1_5"/>
<reference evidence="3" key="1">
    <citation type="submission" date="2008-03" db="EMBL/GenBank/DDBJ databases">
        <title>Complete sequence of chromosome of Beijerinckia indica subsp. indica ATCC 9039.</title>
        <authorList>
            <consortium name="US DOE Joint Genome Institute"/>
            <person name="Copeland A."/>
            <person name="Lucas S."/>
            <person name="Lapidus A."/>
            <person name="Glavina del Rio T."/>
            <person name="Dalin E."/>
            <person name="Tice H."/>
            <person name="Bruce D."/>
            <person name="Goodwin L."/>
            <person name="Pitluck S."/>
            <person name="LaButti K."/>
            <person name="Schmutz J."/>
            <person name="Larimer F."/>
            <person name="Land M."/>
            <person name="Hauser L."/>
            <person name="Kyrpides N."/>
            <person name="Mikhailova N."/>
            <person name="Dunfield P.F."/>
            <person name="Dedysh S.N."/>
            <person name="Liesack W."/>
            <person name="Saw J.H."/>
            <person name="Alam M."/>
            <person name="Chen Y."/>
            <person name="Murrell J.C."/>
            <person name="Richardson P."/>
        </authorList>
    </citation>
    <scope>NUCLEOTIDE SEQUENCE [LARGE SCALE GENOMIC DNA]</scope>
    <source>
        <strain evidence="3">ATCC 9039 / DSM 1715 / NCIMB 8712</strain>
    </source>
</reference>
<keyword evidence="3" id="KW-1185">Reference proteome</keyword>